<reference evidence="1" key="1">
    <citation type="submission" date="2022-10" db="EMBL/GenBank/DDBJ databases">
        <title>Description of microaerobic benzene degrading bacteria.</title>
        <authorList>
            <person name="Bedics A."/>
            <person name="Tancsics A."/>
            <person name="Banerjee S."/>
        </authorList>
    </citation>
    <scope>NUCLEOTIDE SEQUENCE</scope>
    <source>
        <strain evidence="1">D2M1</strain>
    </source>
</reference>
<dbReference type="Pfam" id="PF10994">
    <property type="entry name" value="DUF2817"/>
    <property type="match status" value="1"/>
</dbReference>
<organism evidence="1 2">
    <name type="scientific">Acidovorax benzenivorans</name>
    <dbReference type="NCBI Taxonomy" id="2987520"/>
    <lineage>
        <taxon>Bacteria</taxon>
        <taxon>Pseudomonadati</taxon>
        <taxon>Pseudomonadota</taxon>
        <taxon>Betaproteobacteria</taxon>
        <taxon>Burkholderiales</taxon>
        <taxon>Comamonadaceae</taxon>
        <taxon>Acidovorax</taxon>
    </lineage>
</organism>
<sequence>MHQISSEASTSVRPFFSTSYTEARAKFIAASAKVSAVVEHHVLPIHFGAQGETLSTNVALVGPTNAKSLLILSSGVHGPEGLCGSGCQISLLHDDALLRLAEEREVALLLIHAVNPYGFSHIRRTNEDNVDLNRNFIDFSNPTRNSAYAKLHDLLIPAQWPPSEDNIRAMATYRATHGEIGFRDALTTGQSEVPGGLFYAGVSPSWSNWTLRRILRTHGARRERIAWIDIHTGLGRFGHGEKIHAGRTGALDNLRATRTVWGADVVAAWRGESASRQVLGQATAAMFEECPQAEHLAIALEYGTKQGSALDALRAESWLQRYPRAASAAQKNRIKKDLLDAFYVDHDEWRGMVVGQCRTAILQGCLALGY</sequence>
<dbReference type="EMBL" id="JAPCKI010000027">
    <property type="protein sequence ID" value="MDD2180645.1"/>
    <property type="molecule type" value="Genomic_DNA"/>
</dbReference>
<accession>A0ABT5S3V7</accession>
<protein>
    <submittedName>
        <fullName evidence="1">M14 family metallopeptidase</fullName>
    </submittedName>
</protein>
<dbReference type="CDD" id="cd06233">
    <property type="entry name" value="M14-like"/>
    <property type="match status" value="1"/>
</dbReference>
<evidence type="ECO:0000313" key="1">
    <source>
        <dbReference type="EMBL" id="MDD2180645.1"/>
    </source>
</evidence>
<keyword evidence="2" id="KW-1185">Reference proteome</keyword>
<dbReference type="Gene3D" id="3.40.630.10">
    <property type="entry name" value="Zn peptidases"/>
    <property type="match status" value="1"/>
</dbReference>
<dbReference type="SUPFAM" id="SSF53187">
    <property type="entry name" value="Zn-dependent exopeptidases"/>
    <property type="match status" value="1"/>
</dbReference>
<proteinExistence type="predicted"/>
<gene>
    <name evidence="1" type="ORF">OIN59_24700</name>
</gene>
<evidence type="ECO:0000313" key="2">
    <source>
        <dbReference type="Proteomes" id="UP001148932"/>
    </source>
</evidence>
<name>A0ABT5S3V7_9BURK</name>
<dbReference type="InterPro" id="IPR021259">
    <property type="entry name" value="DUF2817"/>
</dbReference>
<comment type="caution">
    <text evidence="1">The sequence shown here is derived from an EMBL/GenBank/DDBJ whole genome shotgun (WGS) entry which is preliminary data.</text>
</comment>
<dbReference type="RefSeq" id="WP_274114764.1">
    <property type="nucleotide sequence ID" value="NZ_JAPCKI010000027.1"/>
</dbReference>
<dbReference type="Proteomes" id="UP001148932">
    <property type="component" value="Unassembled WGS sequence"/>
</dbReference>